<sequence>MSSFSDTDAWALGGDRGFAHWNGRDWRNVPGPDGGGRMEAIAVAGPSDAWAVGRRGAPPAGKNFITQIQHWDGASWSIIPSPEFRGRYAALWGVAALAPDDAWAVGCDGTAALVEHWDGGSWSRVTVPVPGPGLHSSLTAISGRSSHDIWAIGTYDNPESAPNTLFALHYDGAAWRAVPMEQIAGHTDGTYAVPWSVVAIGANDAWTVGYTTGTGQRGGTLTEHWDGRRWRFVPSPFDHPSPTTTGSLIKVTARAPNDVWAGGATYTVDDDHPEKSYDVLLLHWNGVRWTQDTTAPTTGSSNTITGLSTTLGGHVIWATNDGHPELLSHP</sequence>
<protein>
    <recommendedName>
        <fullName evidence="3">Carbohydrate-binding protein</fullName>
    </recommendedName>
</protein>
<evidence type="ECO:0008006" key="3">
    <source>
        <dbReference type="Google" id="ProtNLM"/>
    </source>
</evidence>
<accession>A0A5D0ULF7</accession>
<comment type="caution">
    <text evidence="1">The sequence shown here is derived from an EMBL/GenBank/DDBJ whole genome shotgun (WGS) entry which is preliminary data.</text>
</comment>
<proteinExistence type="predicted"/>
<name>A0A5D0ULF7_9ACTN</name>
<dbReference type="Proteomes" id="UP000322634">
    <property type="component" value="Unassembled WGS sequence"/>
</dbReference>
<dbReference type="EMBL" id="VSFF01000001">
    <property type="protein sequence ID" value="TYC18462.1"/>
    <property type="molecule type" value="Genomic_DNA"/>
</dbReference>
<gene>
    <name evidence="1" type="ORF">FXF65_01485</name>
</gene>
<dbReference type="OrthoDB" id="3454650at2"/>
<evidence type="ECO:0000313" key="1">
    <source>
        <dbReference type="EMBL" id="TYC18462.1"/>
    </source>
</evidence>
<dbReference type="RefSeq" id="WP_148347695.1">
    <property type="nucleotide sequence ID" value="NZ_JBHSBF010000019.1"/>
</dbReference>
<keyword evidence="2" id="KW-1185">Reference proteome</keyword>
<reference evidence="1 2" key="1">
    <citation type="submission" date="2019-08" db="EMBL/GenBank/DDBJ databases">
        <title>Actinomadura sp. nov. CYP1-5 isolated from mountain soil.</title>
        <authorList>
            <person name="Songsumanus A."/>
            <person name="Kuncharoen N."/>
            <person name="Kudo T."/>
            <person name="Yuki M."/>
            <person name="Igarashi Y."/>
            <person name="Tanasupawat S."/>
        </authorList>
    </citation>
    <scope>NUCLEOTIDE SEQUENCE [LARGE SCALE GENOMIC DNA]</scope>
    <source>
        <strain evidence="1 2">GKU157</strain>
    </source>
</reference>
<dbReference type="AlphaFoldDB" id="A0A5D0ULF7"/>
<dbReference type="SUPFAM" id="SSF50965">
    <property type="entry name" value="Galactose oxidase, central domain"/>
    <property type="match status" value="1"/>
</dbReference>
<dbReference type="InterPro" id="IPR011043">
    <property type="entry name" value="Gal_Oxase/kelch_b-propeller"/>
</dbReference>
<evidence type="ECO:0000313" key="2">
    <source>
        <dbReference type="Proteomes" id="UP000322634"/>
    </source>
</evidence>
<organism evidence="1 2">
    <name type="scientific">Actinomadura syzygii</name>
    <dbReference type="NCBI Taxonomy" id="1427538"/>
    <lineage>
        <taxon>Bacteria</taxon>
        <taxon>Bacillati</taxon>
        <taxon>Actinomycetota</taxon>
        <taxon>Actinomycetes</taxon>
        <taxon>Streptosporangiales</taxon>
        <taxon>Thermomonosporaceae</taxon>
        <taxon>Actinomadura</taxon>
    </lineage>
</organism>